<name>A0A939KIZ0_9MICC</name>
<evidence type="ECO:0000256" key="1">
    <source>
        <dbReference type="SAM" id="Phobius"/>
    </source>
</evidence>
<gene>
    <name evidence="2" type="ORF">J1902_09070</name>
</gene>
<organism evidence="2 3">
    <name type="scientific">Arthrobacter cavernae</name>
    <dbReference type="NCBI Taxonomy" id="2817681"/>
    <lineage>
        <taxon>Bacteria</taxon>
        <taxon>Bacillati</taxon>
        <taxon>Actinomycetota</taxon>
        <taxon>Actinomycetes</taxon>
        <taxon>Micrococcales</taxon>
        <taxon>Micrococcaceae</taxon>
        <taxon>Arthrobacter</taxon>
    </lineage>
</organism>
<feature type="transmembrane region" description="Helical" evidence="1">
    <location>
        <begin position="51"/>
        <end position="72"/>
    </location>
</feature>
<keyword evidence="3" id="KW-1185">Reference proteome</keyword>
<evidence type="ECO:0000313" key="2">
    <source>
        <dbReference type="EMBL" id="MBO1268122.1"/>
    </source>
</evidence>
<reference evidence="2" key="1">
    <citation type="submission" date="2021-03" db="EMBL/GenBank/DDBJ databases">
        <title>A new species, PO-11, isolated from a karst cave deposit.</title>
        <authorList>
            <person name="Zhaoxiaoyong W."/>
        </authorList>
    </citation>
    <scope>NUCLEOTIDE SEQUENCE</scope>
    <source>
        <strain evidence="2">PO-11</strain>
    </source>
</reference>
<dbReference type="NCBIfam" id="TIGR04088">
    <property type="entry name" value="cognate_SipW"/>
    <property type="match status" value="1"/>
</dbReference>
<dbReference type="AlphaFoldDB" id="A0A939KIZ0"/>
<keyword evidence="1" id="KW-1133">Transmembrane helix</keyword>
<sequence length="264" mass="26209">MGLHHRFFGGNHRGSPTSVLRSQIVSITSTVGVLVAAISNPGHRSGKATKVRALLAGGLVLGIGAAFTLAAWTDNEWVFGQSDNGGGPGTKTYHMEQNTWTGAAGIDAWSDQGSKDGGALTFAVNADKLVPGATVYAPMQLRAAAGSEALTATLAEGVQSAPADAVTNSTALYGALTYEAKKLVGKASCNAAGFAGAGTTLVAASSALTASSAVAIDLPAGADATTAGSGVDVCFAITLPAGAASSLQGLKTVPLWRFTSTVGS</sequence>
<dbReference type="EMBL" id="JAFNLL010000017">
    <property type="protein sequence ID" value="MBO1268122.1"/>
    <property type="molecule type" value="Genomic_DNA"/>
</dbReference>
<accession>A0A939KIZ0</accession>
<dbReference type="InterPro" id="IPR023833">
    <property type="entry name" value="Signal_pept_SipW-depend-type"/>
</dbReference>
<comment type="caution">
    <text evidence="2">The sequence shown here is derived from an EMBL/GenBank/DDBJ whole genome shotgun (WGS) entry which is preliminary data.</text>
</comment>
<keyword evidence="1" id="KW-0472">Membrane</keyword>
<protein>
    <submittedName>
        <fullName evidence="2">Uncharacterized protein</fullName>
    </submittedName>
</protein>
<feature type="transmembrane region" description="Helical" evidence="1">
    <location>
        <begin position="20"/>
        <end position="39"/>
    </location>
</feature>
<dbReference type="Proteomes" id="UP000664164">
    <property type="component" value="Unassembled WGS sequence"/>
</dbReference>
<evidence type="ECO:0000313" key="3">
    <source>
        <dbReference type="Proteomes" id="UP000664164"/>
    </source>
</evidence>
<proteinExistence type="predicted"/>
<keyword evidence="1" id="KW-0812">Transmembrane</keyword>